<proteinExistence type="predicted"/>
<protein>
    <submittedName>
        <fullName evidence="2">Uncharacterized protein</fullName>
    </submittedName>
</protein>
<keyword evidence="3" id="KW-1185">Reference proteome</keyword>
<dbReference type="EMBL" id="JAHRIP010011495">
    <property type="protein sequence ID" value="MEQ2284565.1"/>
    <property type="molecule type" value="Genomic_DNA"/>
</dbReference>
<organism evidence="2 3">
    <name type="scientific">Ameca splendens</name>
    <dbReference type="NCBI Taxonomy" id="208324"/>
    <lineage>
        <taxon>Eukaryota</taxon>
        <taxon>Metazoa</taxon>
        <taxon>Chordata</taxon>
        <taxon>Craniata</taxon>
        <taxon>Vertebrata</taxon>
        <taxon>Euteleostomi</taxon>
        <taxon>Actinopterygii</taxon>
        <taxon>Neopterygii</taxon>
        <taxon>Teleostei</taxon>
        <taxon>Neoteleostei</taxon>
        <taxon>Acanthomorphata</taxon>
        <taxon>Ovalentaria</taxon>
        <taxon>Atherinomorphae</taxon>
        <taxon>Cyprinodontiformes</taxon>
        <taxon>Goodeidae</taxon>
        <taxon>Ameca</taxon>
    </lineage>
</organism>
<dbReference type="Proteomes" id="UP001469553">
    <property type="component" value="Unassembled WGS sequence"/>
</dbReference>
<name>A0ABV0XSU5_9TELE</name>
<comment type="caution">
    <text evidence="2">The sequence shown here is derived from an EMBL/GenBank/DDBJ whole genome shotgun (WGS) entry which is preliminary data.</text>
</comment>
<gene>
    <name evidence="2" type="ORF">AMECASPLE_023020</name>
</gene>
<evidence type="ECO:0000313" key="2">
    <source>
        <dbReference type="EMBL" id="MEQ2284565.1"/>
    </source>
</evidence>
<reference evidence="2 3" key="1">
    <citation type="submission" date="2021-06" db="EMBL/GenBank/DDBJ databases">
        <authorList>
            <person name="Palmer J.M."/>
        </authorList>
    </citation>
    <scope>NUCLEOTIDE SEQUENCE [LARGE SCALE GENOMIC DNA]</scope>
    <source>
        <strain evidence="2 3">AS_MEX2019</strain>
        <tissue evidence="2">Muscle</tissue>
    </source>
</reference>
<sequence length="133" mass="14961">MQRKIPTLQLARSLHLQVTNSQSHIPTPPHPSSTPQLHTPDQHTQISTHQCTNNANSSRLWPAYFHARGSLNLKINHAITIPSPGILPVEQNCPGICKLPAFAHRMSEEKKKTLLNDFTMWRGTCIFLVLEIS</sequence>
<evidence type="ECO:0000256" key="1">
    <source>
        <dbReference type="SAM" id="MobiDB-lite"/>
    </source>
</evidence>
<accession>A0ABV0XSU5</accession>
<feature type="region of interest" description="Disordered" evidence="1">
    <location>
        <begin position="19"/>
        <end position="45"/>
    </location>
</feature>
<evidence type="ECO:0000313" key="3">
    <source>
        <dbReference type="Proteomes" id="UP001469553"/>
    </source>
</evidence>